<sequence>MSIALNEIIRRLSLHGFSLETQAAATLLSCYEKVQNVTSISEFLDPFIDELYKTLPSLSIVTAKDVSKFFN</sequence>
<gene>
    <name evidence="1" type="ORF">ENUP19_0347G0026</name>
</gene>
<comment type="caution">
    <text evidence="1">The sequence shown here is derived from an EMBL/GenBank/DDBJ whole genome shotgun (WGS) entry which is preliminary data.</text>
</comment>
<keyword evidence="2" id="KW-1185">Reference proteome</keyword>
<proteinExistence type="predicted"/>
<accession>A0ABQ0DXR8</accession>
<organism evidence="1 2">
    <name type="scientific">Entamoeba nuttalli</name>
    <dbReference type="NCBI Taxonomy" id="412467"/>
    <lineage>
        <taxon>Eukaryota</taxon>
        <taxon>Amoebozoa</taxon>
        <taxon>Evosea</taxon>
        <taxon>Archamoebae</taxon>
        <taxon>Mastigamoebida</taxon>
        <taxon>Entamoebidae</taxon>
        <taxon>Entamoeba</taxon>
    </lineage>
</organism>
<evidence type="ECO:0000313" key="1">
    <source>
        <dbReference type="EMBL" id="GAB1227645.1"/>
    </source>
</evidence>
<dbReference type="EMBL" id="BAAFRS010000347">
    <property type="protein sequence ID" value="GAB1227645.1"/>
    <property type="molecule type" value="Genomic_DNA"/>
</dbReference>
<name>A0ABQ0DXR8_9EUKA</name>
<protein>
    <submittedName>
        <fullName evidence="1">Uncharacterized protein</fullName>
    </submittedName>
</protein>
<evidence type="ECO:0000313" key="2">
    <source>
        <dbReference type="Proteomes" id="UP001628156"/>
    </source>
</evidence>
<dbReference type="Proteomes" id="UP001628156">
    <property type="component" value="Unassembled WGS sequence"/>
</dbReference>
<reference evidence="1 2" key="1">
    <citation type="journal article" date="2019" name="PLoS Negl. Trop. Dis.">
        <title>Whole genome sequencing of Entamoeba nuttalli reveals mammalian host-related molecular signatures and a novel octapeptide-repeat surface protein.</title>
        <authorList>
            <person name="Tanaka M."/>
            <person name="Makiuchi T."/>
            <person name="Komiyama T."/>
            <person name="Shiina T."/>
            <person name="Osaki K."/>
            <person name="Tachibana H."/>
        </authorList>
    </citation>
    <scope>NUCLEOTIDE SEQUENCE [LARGE SCALE GENOMIC DNA]</scope>
    <source>
        <strain evidence="1 2">P19-061405</strain>
    </source>
</reference>